<evidence type="ECO:0000259" key="1">
    <source>
        <dbReference type="Pfam" id="PF21549"/>
    </source>
</evidence>
<evidence type="ECO:0000313" key="2">
    <source>
        <dbReference type="EMBL" id="ODM87234.1"/>
    </source>
</evidence>
<comment type="caution">
    <text evidence="2">The sequence shown here is derived from an EMBL/GenBank/DDBJ whole genome shotgun (WGS) entry which is preliminary data.</text>
</comment>
<dbReference type="InterPro" id="IPR001214">
    <property type="entry name" value="SET_dom"/>
</dbReference>
<dbReference type="AlphaFoldDB" id="A0A1D2M2R4"/>
<protein>
    <submittedName>
        <fullName evidence="2">PR domain zinc finger protein 1</fullName>
    </submittedName>
</protein>
<evidence type="ECO:0000313" key="3">
    <source>
        <dbReference type="Proteomes" id="UP000094527"/>
    </source>
</evidence>
<dbReference type="OrthoDB" id="7327383at2759"/>
<dbReference type="GO" id="GO:0008170">
    <property type="term" value="F:N-methyltransferase activity"/>
    <property type="evidence" value="ECO:0007669"/>
    <property type="project" value="UniProtKB-ARBA"/>
</dbReference>
<dbReference type="GO" id="GO:0008757">
    <property type="term" value="F:S-adenosylmethionine-dependent methyltransferase activity"/>
    <property type="evidence" value="ECO:0007669"/>
    <property type="project" value="UniProtKB-ARBA"/>
</dbReference>
<accession>A0A1D2M2R4</accession>
<dbReference type="InterPro" id="IPR046341">
    <property type="entry name" value="SET_dom_sf"/>
</dbReference>
<dbReference type="GO" id="GO:0008276">
    <property type="term" value="F:protein methyltransferase activity"/>
    <property type="evidence" value="ECO:0007669"/>
    <property type="project" value="UniProtKB-ARBA"/>
</dbReference>
<dbReference type="Gene3D" id="2.170.270.10">
    <property type="entry name" value="SET domain"/>
    <property type="match status" value="1"/>
</dbReference>
<dbReference type="STRING" id="48709.A0A1D2M2R4"/>
<name>A0A1D2M2R4_ORCCI</name>
<dbReference type="EMBL" id="LJIJ01005821">
    <property type="protein sequence ID" value="ODM87234.1"/>
    <property type="molecule type" value="Genomic_DNA"/>
</dbReference>
<dbReference type="Pfam" id="PF21549">
    <property type="entry name" value="PRDM2_PR"/>
    <property type="match status" value="1"/>
</dbReference>
<organism evidence="2 3">
    <name type="scientific">Orchesella cincta</name>
    <name type="common">Springtail</name>
    <name type="synonym">Podura cincta</name>
    <dbReference type="NCBI Taxonomy" id="48709"/>
    <lineage>
        <taxon>Eukaryota</taxon>
        <taxon>Metazoa</taxon>
        <taxon>Ecdysozoa</taxon>
        <taxon>Arthropoda</taxon>
        <taxon>Hexapoda</taxon>
        <taxon>Collembola</taxon>
        <taxon>Entomobryomorpha</taxon>
        <taxon>Entomobryoidea</taxon>
        <taxon>Orchesellidae</taxon>
        <taxon>Orchesellinae</taxon>
        <taxon>Orchesella</taxon>
    </lineage>
</organism>
<gene>
    <name evidence="2" type="ORF">Ocin01_19447</name>
</gene>
<dbReference type="Proteomes" id="UP000094527">
    <property type="component" value="Unassembled WGS sequence"/>
</dbReference>
<keyword evidence="3" id="KW-1185">Reference proteome</keyword>
<proteinExistence type="predicted"/>
<sequence length="122" mass="14336">MRSSCDWSSSRSWKEKTSVANTFGEFTVTEKLVCYLDAFSTCRSNWMRYLNPAFSSDTQNLIACQYKIYIFLQIYFYTVKPILPNEELLVWHCREFAERLQYPSTGELMLAKLQEAESQSQP</sequence>
<reference evidence="2 3" key="1">
    <citation type="journal article" date="2016" name="Genome Biol. Evol.">
        <title>Gene Family Evolution Reflects Adaptation to Soil Environmental Stressors in the Genome of the Collembolan Orchesella cincta.</title>
        <authorList>
            <person name="Faddeeva-Vakhrusheva A."/>
            <person name="Derks M.F."/>
            <person name="Anvar S.Y."/>
            <person name="Agamennone V."/>
            <person name="Suring W."/>
            <person name="Smit S."/>
            <person name="van Straalen N.M."/>
            <person name="Roelofs D."/>
        </authorList>
    </citation>
    <scope>NUCLEOTIDE SEQUENCE [LARGE SCALE GENOMIC DNA]</scope>
    <source>
        <tissue evidence="2">Mixed pool</tissue>
    </source>
</reference>
<feature type="domain" description="SET" evidence="1">
    <location>
        <begin position="18"/>
        <end position="103"/>
    </location>
</feature>